<organism evidence="3 4">
    <name type="scientific">Nitratireductor arenosus</name>
    <dbReference type="NCBI Taxonomy" id="2682096"/>
    <lineage>
        <taxon>Bacteria</taxon>
        <taxon>Pseudomonadati</taxon>
        <taxon>Pseudomonadota</taxon>
        <taxon>Alphaproteobacteria</taxon>
        <taxon>Hyphomicrobiales</taxon>
        <taxon>Phyllobacteriaceae</taxon>
        <taxon>Nitratireductor</taxon>
    </lineage>
</organism>
<evidence type="ECO:0000313" key="4">
    <source>
        <dbReference type="Proteomes" id="UP000463224"/>
    </source>
</evidence>
<dbReference type="InterPro" id="IPR029061">
    <property type="entry name" value="THDP-binding"/>
</dbReference>
<dbReference type="InterPro" id="IPR011766">
    <property type="entry name" value="TPP_enzyme_TPP-bd"/>
</dbReference>
<dbReference type="EMBL" id="WPHG01000007">
    <property type="protein sequence ID" value="MVA99721.1"/>
    <property type="molecule type" value="Genomic_DNA"/>
</dbReference>
<dbReference type="SUPFAM" id="SSF52518">
    <property type="entry name" value="Thiamin diphosphate-binding fold (THDP-binding)"/>
    <property type="match status" value="2"/>
</dbReference>
<sequence>MAERSFAKEVEKLRLGDGETFHGEGILAITKALLQCGVGYVGGYQGAPISHLMDVLADAQDILAELGVRYEANASESAAAAMLAASVHYPIRGAVAFKSTVGTNVASDALANLASGGVTGGALVIVGEDYGEGSSIMQERSHAFAMKSQIWLLDPRPNLPSIVKAVEDGFELSEATNTPVMLEVRIRACHLSGAFETKANRRPPLTVREAVDNPRRQTDRIVLPPAAFVHEQEKIAKRWPAAQAFIKERGLNELFGPPNGKLGIILQGGMYNSVVRALQRLGLADINGDTDVPLYALNVTYPLVDDEIEAFCAGKDAVLVVEEGQPNYIEQAIGAMLHAGGVSTRVVGKTALPMAGEYTGQVMLDGVGRFLREYGPEVLAPEHRAPNRPREPQPAPELAEIVPQRPPGFCTGCPERPIFAAMKLVEQEHGKHQIAADIGCHLFSILPPFEIGGTTMGYGLGPASNAAFHGGGGKRPISIIGDGGFWHNGLSSSIGNAVYNEADGVILVVDNYYSAATGGQDVLSSRADNRSKSTNHPIADAVKGVGVKWVRQIDRTYDVAKMRDTLAEALTTPEKGPKVIVASSECMLNRQRREKPLMAKAVKDGRRVVKPRFGVDEDVCTGDHACMRLSGCPSLSVKTLDDPLRDDPVAAIDQTCVGCGNCGEVADAAVLCPSFYRADIIRNPTRSERALARLRQRVTRALAGWRARRRLDFAGDAAA</sequence>
<dbReference type="RefSeq" id="WP_156715207.1">
    <property type="nucleotide sequence ID" value="NZ_WPHG01000007.1"/>
</dbReference>
<keyword evidence="4" id="KW-1185">Reference proteome</keyword>
<dbReference type="FunFam" id="3.40.50.970:FF:000114">
    <property type="entry name" value="Indolepyruvate ferredoxin oxidoreductase alpha subunit"/>
    <property type="match status" value="1"/>
</dbReference>
<dbReference type="PANTHER" id="PTHR43710">
    <property type="entry name" value="2-HYDROXYACYL-COA LYASE"/>
    <property type="match status" value="1"/>
</dbReference>
<dbReference type="PROSITE" id="PS51379">
    <property type="entry name" value="4FE4S_FER_2"/>
    <property type="match status" value="1"/>
</dbReference>
<dbReference type="PANTHER" id="PTHR43710:SF5">
    <property type="entry name" value="INDOLEPYRUVATE FERREDOXIN OXIDOREDUCTASE ALPHA SUBUNIT"/>
    <property type="match status" value="1"/>
</dbReference>
<accession>A0A844QPG2</accession>
<proteinExistence type="predicted"/>
<comment type="caution">
    <text evidence="3">The sequence shown here is derived from an EMBL/GenBank/DDBJ whole genome shotgun (WGS) entry which is preliminary data.</text>
</comment>
<reference evidence="3 4" key="1">
    <citation type="submission" date="2019-12" db="EMBL/GenBank/DDBJ databases">
        <title>Nitratireductor arenosus sp. nov., Isolated from sea sand, Jeju island, South Korea.</title>
        <authorList>
            <person name="Kim W."/>
        </authorList>
    </citation>
    <scope>NUCLEOTIDE SEQUENCE [LARGE SCALE GENOMIC DNA]</scope>
    <source>
        <strain evidence="3 4">CAU 1489</strain>
    </source>
</reference>
<dbReference type="InterPro" id="IPR017896">
    <property type="entry name" value="4Fe4S_Fe-S-bd"/>
</dbReference>
<protein>
    <submittedName>
        <fullName evidence="3">Indolepyruvate ferredoxin oxidoreductase</fullName>
    </submittedName>
</protein>
<dbReference type="Proteomes" id="UP000463224">
    <property type="component" value="Unassembled WGS sequence"/>
</dbReference>
<evidence type="ECO:0000313" key="3">
    <source>
        <dbReference type="EMBL" id="MVA99721.1"/>
    </source>
</evidence>
<dbReference type="AlphaFoldDB" id="A0A844QPG2"/>
<dbReference type="Pfam" id="PF02775">
    <property type="entry name" value="TPP_enzyme_C"/>
    <property type="match status" value="1"/>
</dbReference>
<dbReference type="GO" id="GO:0003824">
    <property type="term" value="F:catalytic activity"/>
    <property type="evidence" value="ECO:0007669"/>
    <property type="project" value="InterPro"/>
</dbReference>
<dbReference type="CDD" id="cd02008">
    <property type="entry name" value="TPP_IOR_alpha"/>
    <property type="match status" value="1"/>
</dbReference>
<dbReference type="Gene3D" id="3.40.50.970">
    <property type="match status" value="2"/>
</dbReference>
<feature type="domain" description="4Fe-4S ferredoxin-type" evidence="2">
    <location>
        <begin position="611"/>
        <end position="643"/>
    </location>
</feature>
<dbReference type="GO" id="GO:0046872">
    <property type="term" value="F:metal ion binding"/>
    <property type="evidence" value="ECO:0007669"/>
    <property type="project" value="UniProtKB-KW"/>
</dbReference>
<evidence type="ECO:0000256" key="1">
    <source>
        <dbReference type="ARBA" id="ARBA00022723"/>
    </source>
</evidence>
<dbReference type="InterPro" id="IPR045025">
    <property type="entry name" value="HACL1-like"/>
</dbReference>
<name>A0A844QPG2_9HYPH</name>
<evidence type="ECO:0000259" key="2">
    <source>
        <dbReference type="PROSITE" id="PS51379"/>
    </source>
</evidence>
<keyword evidence="1" id="KW-0479">Metal-binding</keyword>
<gene>
    <name evidence="3" type="ORF">GN330_20925</name>
</gene>
<dbReference type="GO" id="GO:0044281">
    <property type="term" value="P:small molecule metabolic process"/>
    <property type="evidence" value="ECO:0007669"/>
    <property type="project" value="UniProtKB-ARBA"/>
</dbReference>
<dbReference type="GO" id="GO:0030976">
    <property type="term" value="F:thiamine pyrophosphate binding"/>
    <property type="evidence" value="ECO:0007669"/>
    <property type="project" value="InterPro"/>
</dbReference>
<keyword evidence="3" id="KW-0670">Pyruvate</keyword>